<name>A0A3B0V5Q3_9ZZZZ</name>
<sequence length="33" mass="3756">GIGVKIFSRHVSSDERYQPVILKRLDTLDNVSI</sequence>
<dbReference type="AlphaFoldDB" id="A0A3B0V5Q3"/>
<feature type="non-terminal residue" evidence="1">
    <location>
        <position position="1"/>
    </location>
</feature>
<proteinExistence type="predicted"/>
<reference evidence="1" key="1">
    <citation type="submission" date="2018-06" db="EMBL/GenBank/DDBJ databases">
        <authorList>
            <person name="Zhirakovskaya E."/>
        </authorList>
    </citation>
    <scope>NUCLEOTIDE SEQUENCE</scope>
</reference>
<gene>
    <name evidence="1" type="ORF">MNBD_DELTA03-7</name>
</gene>
<dbReference type="EMBL" id="UOEX01000268">
    <property type="protein sequence ID" value="VAW38895.1"/>
    <property type="molecule type" value="Genomic_DNA"/>
</dbReference>
<evidence type="ECO:0000313" key="1">
    <source>
        <dbReference type="EMBL" id="VAW38895.1"/>
    </source>
</evidence>
<protein>
    <submittedName>
        <fullName evidence="1">Uncharacterized protein</fullName>
    </submittedName>
</protein>
<organism evidence="1">
    <name type="scientific">hydrothermal vent metagenome</name>
    <dbReference type="NCBI Taxonomy" id="652676"/>
    <lineage>
        <taxon>unclassified sequences</taxon>
        <taxon>metagenomes</taxon>
        <taxon>ecological metagenomes</taxon>
    </lineage>
</organism>
<accession>A0A3B0V5Q3</accession>